<dbReference type="RefSeq" id="XP_017305179.2">
    <property type="nucleotide sequence ID" value="XM_017449690.2"/>
</dbReference>
<dbReference type="STRING" id="121845.A0A1S4ESK7"/>
<dbReference type="AlphaFoldDB" id="A0A1S4ESK7"/>
<protein>
    <submittedName>
        <fullName evidence="3">Uncharacterized protein LOC108254580</fullName>
    </submittedName>
</protein>
<dbReference type="GeneID" id="108254580"/>
<dbReference type="Pfam" id="PF00078">
    <property type="entry name" value="RVT_1"/>
    <property type="match status" value="1"/>
</dbReference>
<feature type="domain" description="Reverse transcriptase" evidence="1">
    <location>
        <begin position="257"/>
        <end position="400"/>
    </location>
</feature>
<evidence type="ECO:0000313" key="2">
    <source>
        <dbReference type="Proteomes" id="UP000079169"/>
    </source>
</evidence>
<dbReference type="KEGG" id="dci:108254580"/>
<sequence>MIIYDFAKCNLSELRKYLNSVDWSFISSLSDIEIITDRFYEFLLVGIEISTPSKRIFRSSFPAWFSKDLRTLVLKKKQAHRVYKRSKLESDYIRFSSLRSQCSYLNNKCYQEYLRRADNSLKSNPRYFRKFANVTCKTDGFPQFMYLNNETSSSGHETVNLFAKSFSTAYESSSVEAPDYPKLNCVDFNGCSFSSTEVFKALSCLPPKFSSGPDKVPSFILKKCASCLASPLSNLYNKSLLSGKYPSSWKSSFVFPIHKSGDRSNISNYRGVCIQSAIPKVLDKLISTKLSYASKHFISDRQHGFTAKRSTVTNLLCYQHDILTSFQNGMDVHSIYTDVAKAFDRVNTKFLIAKLRSYGLGDCFLRWLDNALDGRTQRVKIGDFISSSISVTSGVGQGSHSGRIPNRLNIQRNLLRLISTTSLQSELETTGRGIL</sequence>
<dbReference type="InterPro" id="IPR000477">
    <property type="entry name" value="RT_dom"/>
</dbReference>
<name>A0A1S4ESK7_DIACI</name>
<proteinExistence type="predicted"/>
<dbReference type="Proteomes" id="UP000079169">
    <property type="component" value="Unplaced"/>
</dbReference>
<reference evidence="3" key="1">
    <citation type="submission" date="2025-08" db="UniProtKB">
        <authorList>
            <consortium name="RefSeq"/>
        </authorList>
    </citation>
    <scope>IDENTIFICATION</scope>
</reference>
<organism evidence="2 3">
    <name type="scientific">Diaphorina citri</name>
    <name type="common">Asian citrus psyllid</name>
    <dbReference type="NCBI Taxonomy" id="121845"/>
    <lineage>
        <taxon>Eukaryota</taxon>
        <taxon>Metazoa</taxon>
        <taxon>Ecdysozoa</taxon>
        <taxon>Arthropoda</taxon>
        <taxon>Hexapoda</taxon>
        <taxon>Insecta</taxon>
        <taxon>Pterygota</taxon>
        <taxon>Neoptera</taxon>
        <taxon>Paraneoptera</taxon>
        <taxon>Hemiptera</taxon>
        <taxon>Sternorrhyncha</taxon>
        <taxon>Psylloidea</taxon>
        <taxon>Psyllidae</taxon>
        <taxon>Diaphorininae</taxon>
        <taxon>Diaphorina</taxon>
    </lineage>
</organism>
<keyword evidence="2" id="KW-1185">Reference proteome</keyword>
<gene>
    <name evidence="3" type="primary">LOC108254580</name>
</gene>
<accession>A0A1S4ESK7</accession>
<dbReference type="PANTHER" id="PTHR19446">
    <property type="entry name" value="REVERSE TRANSCRIPTASES"/>
    <property type="match status" value="1"/>
</dbReference>
<evidence type="ECO:0000313" key="3">
    <source>
        <dbReference type="RefSeq" id="XP_017305179.2"/>
    </source>
</evidence>
<dbReference type="PaxDb" id="121845-A0A1S4ESK7"/>
<evidence type="ECO:0000259" key="1">
    <source>
        <dbReference type="Pfam" id="PF00078"/>
    </source>
</evidence>